<feature type="compositionally biased region" description="Low complexity" evidence="1">
    <location>
        <begin position="97"/>
        <end position="110"/>
    </location>
</feature>
<keyword evidence="2" id="KW-0812">Transmembrane</keyword>
<name>A0A1Y2FE73_9FUNG</name>
<feature type="region of interest" description="Disordered" evidence="1">
    <location>
        <begin position="616"/>
        <end position="694"/>
    </location>
</feature>
<comment type="caution">
    <text evidence="3">The sequence shown here is derived from an EMBL/GenBank/DDBJ whole genome shotgun (WGS) entry which is preliminary data.</text>
</comment>
<dbReference type="Proteomes" id="UP000193920">
    <property type="component" value="Unassembled WGS sequence"/>
</dbReference>
<feature type="compositionally biased region" description="Low complexity" evidence="1">
    <location>
        <begin position="660"/>
        <end position="673"/>
    </location>
</feature>
<feature type="compositionally biased region" description="Polar residues" evidence="1">
    <location>
        <begin position="187"/>
        <end position="199"/>
    </location>
</feature>
<protein>
    <submittedName>
        <fullName evidence="3">Uncharacterized protein</fullName>
    </submittedName>
</protein>
<dbReference type="EMBL" id="MCOG01000011">
    <property type="protein sequence ID" value="ORY81135.1"/>
    <property type="molecule type" value="Genomic_DNA"/>
</dbReference>
<feature type="region of interest" description="Disordered" evidence="1">
    <location>
        <begin position="187"/>
        <end position="251"/>
    </location>
</feature>
<feature type="transmembrane region" description="Helical" evidence="2">
    <location>
        <begin position="786"/>
        <end position="814"/>
    </location>
</feature>
<feature type="compositionally biased region" description="Low complexity" evidence="1">
    <location>
        <begin position="209"/>
        <end position="219"/>
    </location>
</feature>
<feature type="compositionally biased region" description="Low complexity" evidence="1">
    <location>
        <begin position="45"/>
        <end position="82"/>
    </location>
</feature>
<evidence type="ECO:0000313" key="4">
    <source>
        <dbReference type="Proteomes" id="UP000193920"/>
    </source>
</evidence>
<feature type="region of interest" description="Disordered" evidence="1">
    <location>
        <begin position="1"/>
        <end position="169"/>
    </location>
</feature>
<feature type="compositionally biased region" description="Polar residues" evidence="1">
    <location>
        <begin position="674"/>
        <end position="694"/>
    </location>
</feature>
<feature type="transmembrane region" description="Helical" evidence="2">
    <location>
        <begin position="521"/>
        <end position="541"/>
    </location>
</feature>
<feature type="compositionally biased region" description="Low complexity" evidence="1">
    <location>
        <begin position="13"/>
        <end position="32"/>
    </location>
</feature>
<feature type="compositionally biased region" description="Polar residues" evidence="1">
    <location>
        <begin position="1"/>
        <end position="12"/>
    </location>
</feature>
<dbReference type="AlphaFoldDB" id="A0A1Y2FE73"/>
<feature type="compositionally biased region" description="Low complexity" evidence="1">
    <location>
        <begin position="625"/>
        <end position="652"/>
    </location>
</feature>
<keyword evidence="2" id="KW-0472">Membrane</keyword>
<feature type="compositionally biased region" description="Polar residues" evidence="1">
    <location>
        <begin position="228"/>
        <end position="251"/>
    </location>
</feature>
<dbReference type="OrthoDB" id="10629782at2759"/>
<feature type="compositionally biased region" description="Polar residues" evidence="1">
    <location>
        <begin position="131"/>
        <end position="149"/>
    </location>
</feature>
<reference evidence="3 4" key="1">
    <citation type="submission" date="2016-08" db="EMBL/GenBank/DDBJ databases">
        <title>A Parts List for Fungal Cellulosomes Revealed by Comparative Genomics.</title>
        <authorList>
            <consortium name="DOE Joint Genome Institute"/>
            <person name="Haitjema C.H."/>
            <person name="Gilmore S.P."/>
            <person name="Henske J.K."/>
            <person name="Solomon K.V."/>
            <person name="De Groot R."/>
            <person name="Kuo A."/>
            <person name="Mondo S.J."/>
            <person name="Salamov A.A."/>
            <person name="Labutti K."/>
            <person name="Zhao Z."/>
            <person name="Chiniquy J."/>
            <person name="Barry K."/>
            <person name="Brewer H.M."/>
            <person name="Purvine S.O."/>
            <person name="Wright A.T."/>
            <person name="Boxma B."/>
            <person name="Van Alen T."/>
            <person name="Hackstein J.H."/>
            <person name="Baker S.E."/>
            <person name="Grigoriev I.V."/>
            <person name="O'Malley M.A."/>
        </authorList>
    </citation>
    <scope>NUCLEOTIDE SEQUENCE [LARGE SCALE GENOMIC DNA]</scope>
    <source>
        <strain evidence="3 4">G1</strain>
    </source>
</reference>
<sequence>MNSNNDNEYTPENRNYQNSGNYKNNNINSNSYRPTKNIPTRGRADSSISIDNSQINNNRRLKANKNASPAVSVSSVTSTYTSPITRPSHQHNHSRSDSINSRNSNTSSDSKQYLNSKNVLEKKEKVRTSPKIHSSSSNQFQDNKSNNYKSIRVGNSNDSNSYNSNNYRPVQFKNVSSKNSLFENDVTSQISNGRSVSTMNSNHKDGNRNKNNNNNNNNDYNRDCDNNSKTNENNNGIDSNNPKIKVNDNTLKNPRKYANNAIRKNISSKMSINSGRERVSISGNSSSDIGNYYASNHGIGNIKTKSSISYQLDTNGRTLTSTGANALNSHAPSINIYNPANFLNANNYYSTDIRKKYSSRFSISSNSTILAPPKKYLNHNSSLYAYPKFKQMIYIVLIMFIVFCVTSFANYSTKWIIIDTRLKSNVTNSDNVIIHYEFGIYKYCYNQVKNDNIKGVTDTEYICSHIESTCPKFCTSDIACVNFNPVGDGKDFEDQLVTEDSKDPEYSFCKLTSTSRLISKFFVLLNFINVVIGASILYLLLKYREFKKGDLKEKLKKRLSIISEHYSFGTIEKRKSKIKNGNTNIESNNNNSNNNNNFLNVKEEESVLQGLGHPMKFAEPESFDDSSSSNINININDINSNNNNNNSNNNKNGEGERKNQNNNNNTNSNTNNQTTGHITYNIPTSPTPSNSNINESLSIHLSQQNISSSYINPGNYEESDQKEEELILKRKRMIKYFFTILIIFSLIIGALGFYFIVKWVKEHRHIGMEYKVNSFSESNIELDKSLGVALILITIASCINVIIAIYLVALFLIIHCSKSKIYWNNEADDDLSSQSFDSLHPYNANNYTGSYNPTNYNHNNTINNLNINHIN</sequence>
<evidence type="ECO:0000313" key="3">
    <source>
        <dbReference type="EMBL" id="ORY81135.1"/>
    </source>
</evidence>
<evidence type="ECO:0000256" key="2">
    <source>
        <dbReference type="SAM" id="Phobius"/>
    </source>
</evidence>
<feature type="transmembrane region" description="Helical" evidence="2">
    <location>
        <begin position="392"/>
        <end position="411"/>
    </location>
</feature>
<gene>
    <name evidence="3" type="ORF">LY90DRAFT_16929</name>
</gene>
<keyword evidence="2" id="KW-1133">Transmembrane helix</keyword>
<organism evidence="3 4">
    <name type="scientific">Neocallimastix californiae</name>
    <dbReference type="NCBI Taxonomy" id="1754190"/>
    <lineage>
        <taxon>Eukaryota</taxon>
        <taxon>Fungi</taxon>
        <taxon>Fungi incertae sedis</taxon>
        <taxon>Chytridiomycota</taxon>
        <taxon>Chytridiomycota incertae sedis</taxon>
        <taxon>Neocallimastigomycetes</taxon>
        <taxon>Neocallimastigales</taxon>
        <taxon>Neocallimastigaceae</taxon>
        <taxon>Neocallimastix</taxon>
    </lineage>
</organism>
<proteinExistence type="predicted"/>
<accession>A0A1Y2FE73</accession>
<keyword evidence="4" id="KW-1185">Reference proteome</keyword>
<feature type="compositionally biased region" description="Low complexity" evidence="1">
    <location>
        <begin position="155"/>
        <end position="167"/>
    </location>
</feature>
<feature type="transmembrane region" description="Helical" evidence="2">
    <location>
        <begin position="736"/>
        <end position="757"/>
    </location>
</feature>
<evidence type="ECO:0000256" key="1">
    <source>
        <dbReference type="SAM" id="MobiDB-lite"/>
    </source>
</evidence>